<keyword evidence="2" id="KW-1185">Reference proteome</keyword>
<protein>
    <submittedName>
        <fullName evidence="1">Uncharacterized protein</fullName>
    </submittedName>
</protein>
<dbReference type="EMBL" id="BPLQ01002442">
    <property type="protein sequence ID" value="GIX92937.1"/>
    <property type="molecule type" value="Genomic_DNA"/>
</dbReference>
<reference evidence="1 2" key="1">
    <citation type="submission" date="2021-06" db="EMBL/GenBank/DDBJ databases">
        <title>Caerostris darwini draft genome.</title>
        <authorList>
            <person name="Kono N."/>
            <person name="Arakawa K."/>
        </authorList>
    </citation>
    <scope>NUCLEOTIDE SEQUENCE [LARGE SCALE GENOMIC DNA]</scope>
</reference>
<evidence type="ECO:0000313" key="1">
    <source>
        <dbReference type="EMBL" id="GIX92937.1"/>
    </source>
</evidence>
<name>A0AAV4PCT8_9ARAC</name>
<comment type="caution">
    <text evidence="1">The sequence shown here is derived from an EMBL/GenBank/DDBJ whole genome shotgun (WGS) entry which is preliminary data.</text>
</comment>
<accession>A0AAV4PCT8</accession>
<dbReference type="Proteomes" id="UP001054837">
    <property type="component" value="Unassembled WGS sequence"/>
</dbReference>
<gene>
    <name evidence="1" type="ORF">CDAR_594981</name>
</gene>
<proteinExistence type="predicted"/>
<evidence type="ECO:0000313" key="2">
    <source>
        <dbReference type="Proteomes" id="UP001054837"/>
    </source>
</evidence>
<dbReference type="AlphaFoldDB" id="A0AAV4PCT8"/>
<sequence>MIYLFSVGWKANYLDGVLRAHLVVAGGESNEMSDLKIEGWERIRRSFKCAFPHRNGMSSSSANAFETIASDNTCNLILFEFYTLPFRAVANFSDFDVDFERFRSRTVRKVLMETKGSEKWRLPQEKGSRPLRSLERGDEFSVVVMIKIILRNETS</sequence>
<organism evidence="1 2">
    <name type="scientific">Caerostris darwini</name>
    <dbReference type="NCBI Taxonomy" id="1538125"/>
    <lineage>
        <taxon>Eukaryota</taxon>
        <taxon>Metazoa</taxon>
        <taxon>Ecdysozoa</taxon>
        <taxon>Arthropoda</taxon>
        <taxon>Chelicerata</taxon>
        <taxon>Arachnida</taxon>
        <taxon>Araneae</taxon>
        <taxon>Araneomorphae</taxon>
        <taxon>Entelegynae</taxon>
        <taxon>Araneoidea</taxon>
        <taxon>Araneidae</taxon>
        <taxon>Caerostris</taxon>
    </lineage>
</organism>